<dbReference type="RefSeq" id="WP_378107844.1">
    <property type="nucleotide sequence ID" value="NZ_JBHSUP010000026.1"/>
</dbReference>
<keyword evidence="2" id="KW-1185">Reference proteome</keyword>
<dbReference type="EMBL" id="JBHTAI010000007">
    <property type="protein sequence ID" value="MFC7149618.1"/>
    <property type="molecule type" value="Genomic_DNA"/>
</dbReference>
<evidence type="ECO:0000313" key="2">
    <source>
        <dbReference type="Proteomes" id="UP001596378"/>
    </source>
</evidence>
<protein>
    <submittedName>
        <fullName evidence="1">Uncharacterized protein</fullName>
    </submittedName>
</protein>
<dbReference type="Proteomes" id="UP001596378">
    <property type="component" value="Unassembled WGS sequence"/>
</dbReference>
<evidence type="ECO:0000313" key="1">
    <source>
        <dbReference type="EMBL" id="MFC7149618.1"/>
    </source>
</evidence>
<sequence length="54" mass="6034">MTAWVLREFAQFFNEVPNWSISALALRGLAEGGKNTALTASTNLLDTGRRRRPK</sequence>
<reference evidence="2" key="1">
    <citation type="journal article" date="2019" name="Int. J. Syst. Evol. Microbiol.">
        <title>The Global Catalogue of Microorganisms (GCM) 10K type strain sequencing project: providing services to taxonomists for standard genome sequencing and annotation.</title>
        <authorList>
            <consortium name="The Broad Institute Genomics Platform"/>
            <consortium name="The Broad Institute Genome Sequencing Center for Infectious Disease"/>
            <person name="Wu L."/>
            <person name="Ma J."/>
        </authorList>
    </citation>
    <scope>NUCLEOTIDE SEQUENCE [LARGE SCALE GENOMIC DNA]</scope>
    <source>
        <strain evidence="2">KCTC 12907</strain>
    </source>
</reference>
<name>A0ABW2F8S4_9BACL</name>
<comment type="caution">
    <text evidence="1">The sequence shown here is derived from an EMBL/GenBank/DDBJ whole genome shotgun (WGS) entry which is preliminary data.</text>
</comment>
<organism evidence="1 2">
    <name type="scientific">Cohnella cellulosilytica</name>
    <dbReference type="NCBI Taxonomy" id="986710"/>
    <lineage>
        <taxon>Bacteria</taxon>
        <taxon>Bacillati</taxon>
        <taxon>Bacillota</taxon>
        <taxon>Bacilli</taxon>
        <taxon>Bacillales</taxon>
        <taxon>Paenibacillaceae</taxon>
        <taxon>Cohnella</taxon>
    </lineage>
</organism>
<gene>
    <name evidence="1" type="ORF">ACFQMJ_13860</name>
</gene>
<accession>A0ABW2F8S4</accession>
<proteinExistence type="predicted"/>